<dbReference type="Proteomes" id="UP000663868">
    <property type="component" value="Unassembled WGS sequence"/>
</dbReference>
<dbReference type="EMBL" id="CAJOBB010009464">
    <property type="protein sequence ID" value="CAF4228389.1"/>
    <property type="molecule type" value="Genomic_DNA"/>
</dbReference>
<dbReference type="EMBL" id="CAJNOE010000404">
    <property type="protein sequence ID" value="CAF1198575.1"/>
    <property type="molecule type" value="Genomic_DNA"/>
</dbReference>
<evidence type="ECO:0000313" key="2">
    <source>
        <dbReference type="EMBL" id="CAF4228389.1"/>
    </source>
</evidence>
<sequence>MNTSIQTVSKSDINLLDLLLTKSDTCRNKTQVECVELDQKDNNVIDFDSAIVLVGRFNNNKQIQYYFNHNHSSHNQYDDLSHTRDFKYQIHSDKQQQINVVDQMIAESYISYSLLPKHFKSQQSYLVNNNDDSIQQSQWQTSFRDQYFIPNNLCYESYTNNCYNSHSYRGFEYCSYAINKRNNPYLHSNQQRGRYRSYRRNGNSCIHDDHRVNTFMPDKYQ</sequence>
<gene>
    <name evidence="1" type="ORF">IZO911_LOCUS28468</name>
    <name evidence="2" type="ORF">KXQ929_LOCUS41596</name>
</gene>
<protein>
    <submittedName>
        <fullName evidence="1">Uncharacterized protein</fullName>
    </submittedName>
</protein>
<dbReference type="AlphaFoldDB" id="A0A814W7Y9"/>
<reference evidence="1" key="1">
    <citation type="submission" date="2021-02" db="EMBL/GenBank/DDBJ databases">
        <authorList>
            <person name="Nowell W R."/>
        </authorList>
    </citation>
    <scope>NUCLEOTIDE SEQUENCE</scope>
</reference>
<proteinExistence type="predicted"/>
<accession>A0A814W7Y9</accession>
<name>A0A814W7Y9_9BILA</name>
<evidence type="ECO:0000313" key="1">
    <source>
        <dbReference type="EMBL" id="CAF1198575.1"/>
    </source>
</evidence>
<comment type="caution">
    <text evidence="1">The sequence shown here is derived from an EMBL/GenBank/DDBJ whole genome shotgun (WGS) entry which is preliminary data.</text>
</comment>
<organism evidence="1 3">
    <name type="scientific">Adineta steineri</name>
    <dbReference type="NCBI Taxonomy" id="433720"/>
    <lineage>
        <taxon>Eukaryota</taxon>
        <taxon>Metazoa</taxon>
        <taxon>Spiralia</taxon>
        <taxon>Gnathifera</taxon>
        <taxon>Rotifera</taxon>
        <taxon>Eurotatoria</taxon>
        <taxon>Bdelloidea</taxon>
        <taxon>Adinetida</taxon>
        <taxon>Adinetidae</taxon>
        <taxon>Adineta</taxon>
    </lineage>
</organism>
<dbReference type="Proteomes" id="UP000663860">
    <property type="component" value="Unassembled WGS sequence"/>
</dbReference>
<evidence type="ECO:0000313" key="3">
    <source>
        <dbReference type="Proteomes" id="UP000663860"/>
    </source>
</evidence>